<dbReference type="InterPro" id="IPR024311">
    <property type="entry name" value="Lipocalin-like"/>
</dbReference>
<dbReference type="EMBL" id="AP035888">
    <property type="protein sequence ID" value="BFP68118.1"/>
    <property type="molecule type" value="Genomic_DNA"/>
</dbReference>
<proteinExistence type="predicted"/>
<dbReference type="AlphaFoldDB" id="A0AB33KV42"/>
<gene>
    <name evidence="2" type="ORF">Pbs1_14610</name>
</gene>
<dbReference type="PROSITE" id="PS51257">
    <property type="entry name" value="PROKAR_LIPOPROTEIN"/>
    <property type="match status" value="1"/>
</dbReference>
<evidence type="ECO:0000259" key="1">
    <source>
        <dbReference type="Pfam" id="PF13648"/>
    </source>
</evidence>
<sequence>MKKVILFLMTTLILSSCGGSDDNLQSGIIGKWNKVKETKEYSIGSIEEVTLSACDLKETLELKSNKQVILTKYSGTNCEDARTSEGTYSYNESNNELTLPGNNKQIVEVSENKMNFKFTVTGIESYIKTVYFVRVN</sequence>
<dbReference type="Pfam" id="PF13648">
    <property type="entry name" value="Lipocalin_4"/>
    <property type="match status" value="1"/>
</dbReference>
<protein>
    <recommendedName>
        <fullName evidence="1">Lipocalin-like domain-containing protein</fullName>
    </recommendedName>
</protein>
<evidence type="ECO:0000313" key="2">
    <source>
        <dbReference type="EMBL" id="BFP68118.1"/>
    </source>
</evidence>
<organism evidence="2">
    <name type="scientific">Tenacibaculum sp. Pbs-1</name>
    <dbReference type="NCBI Taxonomy" id="3238748"/>
    <lineage>
        <taxon>Bacteria</taxon>
        <taxon>Pseudomonadati</taxon>
        <taxon>Bacteroidota</taxon>
        <taxon>Flavobacteriia</taxon>
        <taxon>Flavobacteriales</taxon>
        <taxon>Flavobacteriaceae</taxon>
        <taxon>Tenacibaculum</taxon>
    </lineage>
</organism>
<accession>A0AB33KV42</accession>
<reference evidence="2" key="1">
    <citation type="submission" date="2024-08" db="EMBL/GenBank/DDBJ databases">
        <title>Whole genome sequence of Tenacibaculum sp. strain pbs-1 associated with black-spot shell disease in Akoya pearl oysters.</title>
        <authorList>
            <person name="Sakatoku A."/>
            <person name="Suzuki T."/>
            <person name="Hatano K."/>
            <person name="Seki M."/>
            <person name="Tanaka D."/>
            <person name="Nakamura S."/>
            <person name="Suzuki N."/>
            <person name="Isshiki T."/>
        </authorList>
    </citation>
    <scope>NUCLEOTIDE SEQUENCE</scope>
    <source>
        <strain evidence="2">Pbs-1</strain>
    </source>
</reference>
<feature type="domain" description="Lipocalin-like" evidence="1">
    <location>
        <begin position="28"/>
        <end position="116"/>
    </location>
</feature>
<name>A0AB33KV42_9FLAO</name>